<dbReference type="Pfam" id="PF08812">
    <property type="entry name" value="YtxC"/>
    <property type="match status" value="1"/>
</dbReference>
<dbReference type="RefSeq" id="WP_015358079.1">
    <property type="nucleotide sequence ID" value="NZ_CP014672.1"/>
</dbReference>
<dbReference type="AlphaFoldDB" id="A0A1B1YAT3"/>
<accession>A0A1B1YAT3</accession>
<organism evidence="1 2">
    <name type="scientific">Thermoclostridium stercorarium subsp. thermolacticum DSM 2910</name>
    <dbReference type="NCBI Taxonomy" id="1121336"/>
    <lineage>
        <taxon>Bacteria</taxon>
        <taxon>Bacillati</taxon>
        <taxon>Bacillota</taxon>
        <taxon>Clostridia</taxon>
        <taxon>Eubacteriales</taxon>
        <taxon>Oscillospiraceae</taxon>
        <taxon>Thermoclostridium</taxon>
    </lineage>
</organism>
<evidence type="ECO:0000313" key="1">
    <source>
        <dbReference type="EMBL" id="ANW97873.1"/>
    </source>
</evidence>
<reference evidence="1 2" key="1">
    <citation type="submission" date="2016-02" db="EMBL/GenBank/DDBJ databases">
        <title>Comparison of Clostridium stercorarium subspecies using comparative genomics and transcriptomics.</title>
        <authorList>
            <person name="Schellenberg J."/>
            <person name="Thallinger G."/>
            <person name="Levin D.B."/>
            <person name="Zhang X."/>
            <person name="Alvare G."/>
            <person name="Fristensky B."/>
            <person name="Sparling R."/>
        </authorList>
    </citation>
    <scope>NUCLEOTIDE SEQUENCE [LARGE SCALE GENOMIC DNA]</scope>
    <source>
        <strain evidence="1 2">DSM 2910</strain>
    </source>
</reference>
<name>A0A1B1YAT3_THEST</name>
<protein>
    <submittedName>
        <fullName evidence="1">Sporulation protein</fullName>
    </submittedName>
</protein>
<sequence>MQPVRITAGDGAGELLNFLQKELVETSNDGELFKVNHEEENGLIAVECTCKGKFSGDKTFVEHLSQVLAEYLITAYDDMLLKRIAKKNYGYLKPDERREIINIAQKKIRDGSQNLFDTILKIRRKNLVTRKLADFLNQNDHIILEGFVTFRMQEYVKELEEVMDWAVRQYLIEKEYQEFIKLLTCFVQMQKPKFRCVHIIAEKDSGFSLYDENMERISDQYLLELAGEQADGIIKEEDLLISFLISAAPRQIIMHNISEIRNKELIDTIMQVFSGRVTAFND</sequence>
<dbReference type="NCBIfam" id="TIGR02834">
    <property type="entry name" value="spo_ytxC"/>
    <property type="match status" value="1"/>
</dbReference>
<gene>
    <name evidence="1" type="ORF">CSTERTH_01885</name>
</gene>
<proteinExistence type="predicted"/>
<dbReference type="OrthoDB" id="2986513at2"/>
<dbReference type="EMBL" id="CP014672">
    <property type="protein sequence ID" value="ANW97873.1"/>
    <property type="molecule type" value="Genomic_DNA"/>
</dbReference>
<dbReference type="Proteomes" id="UP000092971">
    <property type="component" value="Chromosome"/>
</dbReference>
<evidence type="ECO:0000313" key="2">
    <source>
        <dbReference type="Proteomes" id="UP000092971"/>
    </source>
</evidence>
<dbReference type="InterPro" id="IPR014199">
    <property type="entry name" value="Spore_YtxC"/>
</dbReference>